<name>A0A2I1HMY5_9GLOM</name>
<dbReference type="Proteomes" id="UP000234323">
    <property type="component" value="Unassembled WGS sequence"/>
</dbReference>
<proteinExistence type="predicted"/>
<dbReference type="VEuPathDB" id="FungiDB:FUN_015845"/>
<protein>
    <submittedName>
        <fullName evidence="1">Uncharacterized protein</fullName>
    </submittedName>
</protein>
<reference evidence="1 2" key="1">
    <citation type="submission" date="2015-10" db="EMBL/GenBank/DDBJ databases">
        <title>Genome analyses suggest a sexual origin of heterokaryosis in a supposedly ancient asexual fungus.</title>
        <authorList>
            <person name="Ropars J."/>
            <person name="Sedzielewska K."/>
            <person name="Noel J."/>
            <person name="Charron P."/>
            <person name="Farinelli L."/>
            <person name="Marton T."/>
            <person name="Kruger M."/>
            <person name="Pelin A."/>
            <person name="Brachmann A."/>
            <person name="Corradi N."/>
        </authorList>
    </citation>
    <scope>NUCLEOTIDE SEQUENCE [LARGE SCALE GENOMIC DNA]</scope>
    <source>
        <strain evidence="1 2">A4</strain>
    </source>
</reference>
<comment type="caution">
    <text evidence="1">The sequence shown here is derived from an EMBL/GenBank/DDBJ whole genome shotgun (WGS) entry which is preliminary data.</text>
</comment>
<keyword evidence="2" id="KW-1185">Reference proteome</keyword>
<dbReference type="AlphaFoldDB" id="A0A2I1HMY5"/>
<dbReference type="EMBL" id="LLXI01004082">
    <property type="protein sequence ID" value="PKY60231.1"/>
    <property type="molecule type" value="Genomic_DNA"/>
</dbReference>
<accession>A0A2I1HMY5</accession>
<evidence type="ECO:0000313" key="1">
    <source>
        <dbReference type="EMBL" id="PKY60231.1"/>
    </source>
</evidence>
<sequence length="177" mass="20181">MTWAMVGYRTCGILATVSSDFFRHGRIWWDEKQMQEAIKKSIKIEGKDKAWIIHGGQVSTASSSDLFEHIGFLDLNGGEMNAYGNANQNSEIYFQIKECDKIRKEKFKNRPNEDKSKSFQTHPQAFYITSRLLNFKKLPKPVNSSDLSSFQFSSDTNYTAQSTSANPISECLDCLIK</sequence>
<organism evidence="1 2">
    <name type="scientific">Rhizophagus irregularis</name>
    <dbReference type="NCBI Taxonomy" id="588596"/>
    <lineage>
        <taxon>Eukaryota</taxon>
        <taxon>Fungi</taxon>
        <taxon>Fungi incertae sedis</taxon>
        <taxon>Mucoromycota</taxon>
        <taxon>Glomeromycotina</taxon>
        <taxon>Glomeromycetes</taxon>
        <taxon>Glomerales</taxon>
        <taxon>Glomeraceae</taxon>
        <taxon>Rhizophagus</taxon>
    </lineage>
</organism>
<gene>
    <name evidence="1" type="ORF">RhiirA4_483716</name>
</gene>
<evidence type="ECO:0000313" key="2">
    <source>
        <dbReference type="Proteomes" id="UP000234323"/>
    </source>
</evidence>